<dbReference type="EMBL" id="CAFABA010000040">
    <property type="protein sequence ID" value="CAB4828171.1"/>
    <property type="molecule type" value="Genomic_DNA"/>
</dbReference>
<dbReference type="EMBL" id="CAEZYR010000035">
    <property type="protein sequence ID" value="CAB4740874.1"/>
    <property type="molecule type" value="Genomic_DNA"/>
</dbReference>
<keyword evidence="2" id="KW-1133">Transmembrane helix</keyword>
<organism evidence="4">
    <name type="scientific">freshwater metagenome</name>
    <dbReference type="NCBI Taxonomy" id="449393"/>
    <lineage>
        <taxon>unclassified sequences</taxon>
        <taxon>metagenomes</taxon>
        <taxon>ecological metagenomes</taxon>
    </lineage>
</organism>
<evidence type="ECO:0000256" key="2">
    <source>
        <dbReference type="SAM" id="Phobius"/>
    </source>
</evidence>
<name>A0A6J7A5X2_9ZZZZ</name>
<sequence length="187" mass="19491">MVSVSASFPHSSMPSGPPIEATPAPPDSWASFACTTVPPIERSPRVWATLVFGMFAVAAAVFGSFGPWVHYADGYQRQGVEHGDGWFVIALAFVAAGLCGAAAVGLRHLAARLGLAACGLMMFVIYLVNRLSITRARDLVTGEPLVVGGGLYVAAFSAFGIVIAALAMPSTGWPVRRSSAVDVPVTR</sequence>
<feature type="transmembrane region" description="Helical" evidence="2">
    <location>
        <begin position="113"/>
        <end position="133"/>
    </location>
</feature>
<evidence type="ECO:0000313" key="4">
    <source>
        <dbReference type="EMBL" id="CAB4828171.1"/>
    </source>
</evidence>
<feature type="transmembrane region" description="Helical" evidence="2">
    <location>
        <begin position="145"/>
        <end position="168"/>
    </location>
</feature>
<keyword evidence="2" id="KW-0472">Membrane</keyword>
<feature type="transmembrane region" description="Helical" evidence="2">
    <location>
        <begin position="46"/>
        <end position="65"/>
    </location>
</feature>
<evidence type="ECO:0000313" key="5">
    <source>
        <dbReference type="EMBL" id="CAB4913833.1"/>
    </source>
</evidence>
<dbReference type="AlphaFoldDB" id="A0A6J7A5X2"/>
<gene>
    <name evidence="3" type="ORF">UFOPK2754_01165</name>
    <name evidence="4" type="ORF">UFOPK3139_01184</name>
    <name evidence="5" type="ORF">UFOPK3543_01683</name>
</gene>
<dbReference type="EMBL" id="CAFBMH010000062">
    <property type="protein sequence ID" value="CAB4913833.1"/>
    <property type="molecule type" value="Genomic_DNA"/>
</dbReference>
<feature type="transmembrane region" description="Helical" evidence="2">
    <location>
        <begin position="85"/>
        <end position="106"/>
    </location>
</feature>
<protein>
    <submittedName>
        <fullName evidence="4">Unannotated protein</fullName>
    </submittedName>
</protein>
<accession>A0A6J7A5X2</accession>
<evidence type="ECO:0000256" key="1">
    <source>
        <dbReference type="SAM" id="MobiDB-lite"/>
    </source>
</evidence>
<keyword evidence="2" id="KW-0812">Transmembrane</keyword>
<feature type="region of interest" description="Disordered" evidence="1">
    <location>
        <begin position="1"/>
        <end position="23"/>
    </location>
</feature>
<reference evidence="4" key="1">
    <citation type="submission" date="2020-05" db="EMBL/GenBank/DDBJ databases">
        <authorList>
            <person name="Chiriac C."/>
            <person name="Salcher M."/>
            <person name="Ghai R."/>
            <person name="Kavagutti S V."/>
        </authorList>
    </citation>
    <scope>NUCLEOTIDE SEQUENCE</scope>
</reference>
<proteinExistence type="predicted"/>
<evidence type="ECO:0000313" key="3">
    <source>
        <dbReference type="EMBL" id="CAB4740874.1"/>
    </source>
</evidence>
<feature type="compositionally biased region" description="Polar residues" evidence="1">
    <location>
        <begin position="1"/>
        <end position="14"/>
    </location>
</feature>